<feature type="region of interest" description="Disordered" evidence="1">
    <location>
        <begin position="1"/>
        <end position="27"/>
    </location>
</feature>
<feature type="compositionally biased region" description="Pro residues" evidence="1">
    <location>
        <begin position="203"/>
        <end position="215"/>
    </location>
</feature>
<dbReference type="Proteomes" id="UP001303160">
    <property type="component" value="Unassembled WGS sequence"/>
</dbReference>
<feature type="compositionally biased region" description="Basic residues" evidence="1">
    <location>
        <begin position="172"/>
        <end position="184"/>
    </location>
</feature>
<name>A0AAN7API6_9PEZI</name>
<reference evidence="3" key="2">
    <citation type="submission" date="2023-05" db="EMBL/GenBank/DDBJ databases">
        <authorList>
            <consortium name="Lawrence Berkeley National Laboratory"/>
            <person name="Steindorff A."/>
            <person name="Hensen N."/>
            <person name="Bonometti L."/>
            <person name="Westerberg I."/>
            <person name="Brannstrom I.O."/>
            <person name="Guillou S."/>
            <person name="Cros-Aarteil S."/>
            <person name="Calhoun S."/>
            <person name="Haridas S."/>
            <person name="Kuo A."/>
            <person name="Mondo S."/>
            <person name="Pangilinan J."/>
            <person name="Riley R."/>
            <person name="Labutti K."/>
            <person name="Andreopoulos B."/>
            <person name="Lipzen A."/>
            <person name="Chen C."/>
            <person name="Yanf M."/>
            <person name="Daum C."/>
            <person name="Ng V."/>
            <person name="Clum A."/>
            <person name="Ohm R."/>
            <person name="Martin F."/>
            <person name="Silar P."/>
            <person name="Natvig D."/>
            <person name="Lalanne C."/>
            <person name="Gautier V."/>
            <person name="Ament-Velasquez S.L."/>
            <person name="Kruys A."/>
            <person name="Hutchinson M.I."/>
            <person name="Powell A.J."/>
            <person name="Barry K."/>
            <person name="Miller A.N."/>
            <person name="Grigoriev I.V."/>
            <person name="Debuchy R."/>
            <person name="Gladieux P."/>
            <person name="Thoren M.H."/>
            <person name="Johannesson H."/>
        </authorList>
    </citation>
    <scope>NUCLEOTIDE SEQUENCE</scope>
    <source>
        <strain evidence="3">CBS 315.58</strain>
    </source>
</reference>
<sequence>MSANSNCLQKTLSGDLNSHQDQRPHPSYLHSRTVDIISHITLSHHLNPPQESARFKAPSSVSRLRRPNTVLTSKIHSGTQMFIPPLPFPSRTPSPAPPTTLPSWLHLPIQPSVSSSRPDDASSPLTWRTKLAKRYSMQEQNVIIGVVVGVLVTAFLVGCFYFCHRYGSSIRVRRRSRSRRRHGSRYGSKGSHMSFSASSGESAPPPPPPPPPPPG</sequence>
<dbReference type="EMBL" id="MU863985">
    <property type="protein sequence ID" value="KAK4196416.1"/>
    <property type="molecule type" value="Genomic_DNA"/>
</dbReference>
<feature type="region of interest" description="Disordered" evidence="1">
    <location>
        <begin position="172"/>
        <end position="215"/>
    </location>
</feature>
<evidence type="ECO:0000256" key="1">
    <source>
        <dbReference type="SAM" id="MobiDB-lite"/>
    </source>
</evidence>
<keyword evidence="2" id="KW-0472">Membrane</keyword>
<protein>
    <submittedName>
        <fullName evidence="3">Uncharacterized protein</fullName>
    </submittedName>
</protein>
<dbReference type="AlphaFoldDB" id="A0AAN7API6"/>
<evidence type="ECO:0000313" key="3">
    <source>
        <dbReference type="EMBL" id="KAK4196416.1"/>
    </source>
</evidence>
<organism evidence="3 4">
    <name type="scientific">Triangularia verruculosa</name>
    <dbReference type="NCBI Taxonomy" id="2587418"/>
    <lineage>
        <taxon>Eukaryota</taxon>
        <taxon>Fungi</taxon>
        <taxon>Dikarya</taxon>
        <taxon>Ascomycota</taxon>
        <taxon>Pezizomycotina</taxon>
        <taxon>Sordariomycetes</taxon>
        <taxon>Sordariomycetidae</taxon>
        <taxon>Sordariales</taxon>
        <taxon>Podosporaceae</taxon>
        <taxon>Triangularia</taxon>
    </lineage>
</organism>
<keyword evidence="4" id="KW-1185">Reference proteome</keyword>
<comment type="caution">
    <text evidence="3">The sequence shown here is derived from an EMBL/GenBank/DDBJ whole genome shotgun (WGS) entry which is preliminary data.</text>
</comment>
<keyword evidence="2" id="KW-0812">Transmembrane</keyword>
<evidence type="ECO:0000313" key="4">
    <source>
        <dbReference type="Proteomes" id="UP001303160"/>
    </source>
</evidence>
<feature type="transmembrane region" description="Helical" evidence="2">
    <location>
        <begin position="142"/>
        <end position="163"/>
    </location>
</feature>
<keyword evidence="2" id="KW-1133">Transmembrane helix</keyword>
<proteinExistence type="predicted"/>
<reference evidence="3" key="1">
    <citation type="journal article" date="2023" name="Mol. Phylogenet. Evol.">
        <title>Genome-scale phylogeny and comparative genomics of the fungal order Sordariales.</title>
        <authorList>
            <person name="Hensen N."/>
            <person name="Bonometti L."/>
            <person name="Westerberg I."/>
            <person name="Brannstrom I.O."/>
            <person name="Guillou S."/>
            <person name="Cros-Aarteil S."/>
            <person name="Calhoun S."/>
            <person name="Haridas S."/>
            <person name="Kuo A."/>
            <person name="Mondo S."/>
            <person name="Pangilinan J."/>
            <person name="Riley R."/>
            <person name="LaButti K."/>
            <person name="Andreopoulos B."/>
            <person name="Lipzen A."/>
            <person name="Chen C."/>
            <person name="Yan M."/>
            <person name="Daum C."/>
            <person name="Ng V."/>
            <person name="Clum A."/>
            <person name="Steindorff A."/>
            <person name="Ohm R.A."/>
            <person name="Martin F."/>
            <person name="Silar P."/>
            <person name="Natvig D.O."/>
            <person name="Lalanne C."/>
            <person name="Gautier V."/>
            <person name="Ament-Velasquez S.L."/>
            <person name="Kruys A."/>
            <person name="Hutchinson M.I."/>
            <person name="Powell A.J."/>
            <person name="Barry K."/>
            <person name="Miller A.N."/>
            <person name="Grigoriev I.V."/>
            <person name="Debuchy R."/>
            <person name="Gladieux P."/>
            <person name="Hiltunen Thoren M."/>
            <person name="Johannesson H."/>
        </authorList>
    </citation>
    <scope>NUCLEOTIDE SEQUENCE</scope>
    <source>
        <strain evidence="3">CBS 315.58</strain>
    </source>
</reference>
<feature type="compositionally biased region" description="Polar residues" evidence="1">
    <location>
        <begin position="1"/>
        <end position="17"/>
    </location>
</feature>
<accession>A0AAN7API6</accession>
<gene>
    <name evidence="3" type="ORF">QBC40DRAFT_287324</name>
</gene>
<evidence type="ECO:0000256" key="2">
    <source>
        <dbReference type="SAM" id="Phobius"/>
    </source>
</evidence>